<evidence type="ECO:0000256" key="7">
    <source>
        <dbReference type="SAM" id="Phobius"/>
    </source>
</evidence>
<dbReference type="EMBL" id="JARWAO010000006">
    <property type="protein sequence ID" value="MDR5896768.1"/>
    <property type="molecule type" value="Genomic_DNA"/>
</dbReference>
<dbReference type="InterPro" id="IPR022764">
    <property type="entry name" value="Peptidase_S54_rhomboid_dom"/>
</dbReference>
<evidence type="ECO:0000313" key="10">
    <source>
        <dbReference type="EMBL" id="MDR5896768.1"/>
    </source>
</evidence>
<dbReference type="Pfam" id="PF16733">
    <property type="entry name" value="NRho"/>
    <property type="match status" value="1"/>
</dbReference>
<dbReference type="InterPro" id="IPR031976">
    <property type="entry name" value="NRho"/>
</dbReference>
<accession>A0ABU1GXI5</accession>
<comment type="caution">
    <text evidence="10">The sequence shown here is derived from an EMBL/GenBank/DDBJ whole genome shotgun (WGS) entry which is preliminary data.</text>
</comment>
<protein>
    <submittedName>
        <fullName evidence="10">Rhomboid family intramembrane serine protease</fullName>
        <ecNumber evidence="10">3.4.21.105</ecNumber>
    </submittedName>
</protein>
<sequence>MAKVLQFPEHIDISPLRQALWAHRINHHYREEQDQQLIFLMDEARLDDAVALTERFRSGQALTLDEHDAETRSDPPASNSARQALRRAAFTALTIALCALIYVMMSVASVEFITAFTIVPMTLTSQGLEAGTLTQAFATGQFWRLLSPVFLHFGWMHLVFNMVWLWYFGRQVEEYQGRLRFLALVVASGVFANLAQYLTGTLLFGGMSGVIYALMGYVWLWSRVPDSRFEVPTALVLFMVGWMVLCMTPLAGAIGFPNVANEAHLGGLFAGLIIGKLTLLARKPTDNRGEDDE</sequence>
<evidence type="ECO:0000256" key="4">
    <source>
        <dbReference type="ARBA" id="ARBA00022801"/>
    </source>
</evidence>
<organism evidence="10 11">
    <name type="scientific">Larsenimonas suaedae</name>
    <dbReference type="NCBI Taxonomy" id="1851019"/>
    <lineage>
        <taxon>Bacteria</taxon>
        <taxon>Pseudomonadati</taxon>
        <taxon>Pseudomonadota</taxon>
        <taxon>Gammaproteobacteria</taxon>
        <taxon>Oceanospirillales</taxon>
        <taxon>Halomonadaceae</taxon>
        <taxon>Larsenimonas</taxon>
    </lineage>
</organism>
<evidence type="ECO:0000313" key="11">
    <source>
        <dbReference type="Proteomes" id="UP001269375"/>
    </source>
</evidence>
<dbReference type="Gene3D" id="1.20.1540.10">
    <property type="entry name" value="Rhomboid-like"/>
    <property type="match status" value="1"/>
</dbReference>
<evidence type="ECO:0000259" key="8">
    <source>
        <dbReference type="Pfam" id="PF01694"/>
    </source>
</evidence>
<feature type="transmembrane region" description="Helical" evidence="7">
    <location>
        <begin position="181"/>
        <end position="198"/>
    </location>
</feature>
<feature type="transmembrane region" description="Helical" evidence="7">
    <location>
        <begin position="149"/>
        <end position="169"/>
    </location>
</feature>
<dbReference type="InterPro" id="IPR038244">
    <property type="entry name" value="NRho_sf"/>
</dbReference>
<dbReference type="EC" id="3.4.21.105" evidence="10"/>
<feature type="transmembrane region" description="Helical" evidence="7">
    <location>
        <begin position="234"/>
        <end position="257"/>
    </location>
</feature>
<dbReference type="Proteomes" id="UP001269375">
    <property type="component" value="Unassembled WGS sequence"/>
</dbReference>
<dbReference type="InterPro" id="IPR035952">
    <property type="entry name" value="Rhomboid-like_sf"/>
</dbReference>
<evidence type="ECO:0000259" key="9">
    <source>
        <dbReference type="Pfam" id="PF16733"/>
    </source>
</evidence>
<feature type="domain" description="Peptidase S54 rhomboid" evidence="8">
    <location>
        <begin position="140"/>
        <end position="278"/>
    </location>
</feature>
<gene>
    <name evidence="10" type="ORF">QC825_11845</name>
</gene>
<evidence type="ECO:0000256" key="1">
    <source>
        <dbReference type="ARBA" id="ARBA00004141"/>
    </source>
</evidence>
<proteinExistence type="inferred from homology"/>
<keyword evidence="11" id="KW-1185">Reference proteome</keyword>
<dbReference type="GO" id="GO:0006508">
    <property type="term" value="P:proteolysis"/>
    <property type="evidence" value="ECO:0007669"/>
    <property type="project" value="UniProtKB-KW"/>
</dbReference>
<feature type="domain" description="Rhomboid protease N-terminal" evidence="9">
    <location>
        <begin position="2"/>
        <end position="61"/>
    </location>
</feature>
<dbReference type="InterPro" id="IPR050925">
    <property type="entry name" value="Rhomboid_protease_S54"/>
</dbReference>
<feature type="transmembrane region" description="Helical" evidence="7">
    <location>
        <begin position="88"/>
        <end position="119"/>
    </location>
</feature>
<dbReference type="Pfam" id="PF01694">
    <property type="entry name" value="Rhomboid"/>
    <property type="match status" value="1"/>
</dbReference>
<dbReference type="PANTHER" id="PTHR43731:SF14">
    <property type="entry name" value="PRESENILIN-ASSOCIATED RHOMBOID-LIKE PROTEIN, MITOCHONDRIAL"/>
    <property type="match status" value="1"/>
</dbReference>
<name>A0ABU1GXI5_9GAMM</name>
<keyword evidence="4 10" id="KW-0378">Hydrolase</keyword>
<feature type="transmembrane region" description="Helical" evidence="7">
    <location>
        <begin position="204"/>
        <end position="222"/>
    </location>
</feature>
<dbReference type="SUPFAM" id="SSF144091">
    <property type="entry name" value="Rhomboid-like"/>
    <property type="match status" value="1"/>
</dbReference>
<keyword evidence="3 7" id="KW-0812">Transmembrane</keyword>
<dbReference type="PANTHER" id="PTHR43731">
    <property type="entry name" value="RHOMBOID PROTEASE"/>
    <property type="match status" value="1"/>
</dbReference>
<keyword evidence="6 7" id="KW-0472">Membrane</keyword>
<reference evidence="10 11" key="1">
    <citation type="submission" date="2023-04" db="EMBL/GenBank/DDBJ databases">
        <title>A long-awaited taxogenomic arrangement of the family Halomonadaceae.</title>
        <authorList>
            <person name="De La Haba R."/>
            <person name="Chuvochina M."/>
            <person name="Wittouck S."/>
            <person name="Arahal D.R."/>
            <person name="Sanchez-Porro C."/>
            <person name="Hugenholtz P."/>
            <person name="Ventosa A."/>
        </authorList>
    </citation>
    <scope>NUCLEOTIDE SEQUENCE [LARGE SCALE GENOMIC DNA]</scope>
    <source>
        <strain evidence="10 11">DSM 22428</strain>
    </source>
</reference>
<comment type="similarity">
    <text evidence="2">Belongs to the peptidase S54 family.</text>
</comment>
<dbReference type="RefSeq" id="WP_251590254.1">
    <property type="nucleotide sequence ID" value="NZ_JAMLJI010000001.1"/>
</dbReference>
<evidence type="ECO:0000256" key="3">
    <source>
        <dbReference type="ARBA" id="ARBA00022692"/>
    </source>
</evidence>
<evidence type="ECO:0000256" key="6">
    <source>
        <dbReference type="ARBA" id="ARBA00023136"/>
    </source>
</evidence>
<keyword evidence="5 7" id="KW-1133">Transmembrane helix</keyword>
<keyword evidence="10" id="KW-0645">Protease</keyword>
<dbReference type="GO" id="GO:0008233">
    <property type="term" value="F:peptidase activity"/>
    <property type="evidence" value="ECO:0007669"/>
    <property type="project" value="UniProtKB-KW"/>
</dbReference>
<dbReference type="Gene3D" id="3.30.70.2080">
    <property type="match status" value="1"/>
</dbReference>
<evidence type="ECO:0000256" key="2">
    <source>
        <dbReference type="ARBA" id="ARBA00009045"/>
    </source>
</evidence>
<comment type="subcellular location">
    <subcellularLocation>
        <location evidence="1">Membrane</location>
        <topology evidence="1">Multi-pass membrane protein</topology>
    </subcellularLocation>
</comment>
<evidence type="ECO:0000256" key="5">
    <source>
        <dbReference type="ARBA" id="ARBA00022989"/>
    </source>
</evidence>